<reference evidence="8" key="2">
    <citation type="journal article" date="2022" name="Sci. Total Environ.">
        <title>Prevalence, transmission, and molecular epidemiology of tet(X)-positive bacteria among humans, animals, and environmental niches in China: An epidemiological, and genomic-based study.</title>
        <authorList>
            <person name="Dong N."/>
            <person name="Zeng Y."/>
            <person name="Cai C."/>
            <person name="Sun C."/>
            <person name="Lu J."/>
            <person name="Liu C."/>
            <person name="Zhou H."/>
            <person name="Sun Q."/>
            <person name="Shu L."/>
            <person name="Wang H."/>
            <person name="Wang Y."/>
            <person name="Wang S."/>
            <person name="Wu C."/>
            <person name="Chan E.W."/>
            <person name="Chen G."/>
            <person name="Shen Z."/>
            <person name="Chen S."/>
            <person name="Zhang R."/>
        </authorList>
    </citation>
    <scope>NUCLEOTIDE SEQUENCE</scope>
    <source>
        <strain evidence="8">R1692</strain>
    </source>
</reference>
<dbReference type="InterPro" id="IPR033985">
    <property type="entry name" value="SusD-like_N"/>
</dbReference>
<evidence type="ECO:0000256" key="1">
    <source>
        <dbReference type="ARBA" id="ARBA00004442"/>
    </source>
</evidence>
<dbReference type="EMBL" id="JACAGK010000027">
    <property type="protein sequence ID" value="MDM1048718.1"/>
    <property type="molecule type" value="Genomic_DNA"/>
</dbReference>
<proteinExistence type="inferred from homology"/>
<sequence>MKNIIKNITRLKHVWIFVPLLALNSCSDFLDRVPQDEIVDETYWKTQEQLEMAVTGIYSRVKAKNIIDMENMGENTMWPTTTEYKDIGSGVFPVTQPTVDNEWRNMYRDIRECNVFLENYKRAQETVAGANERLAAEVRVIRALGYSFLTSFYGDIPLILLPLEPDDPQLYEGRKKQEEVVDFLIKELDEAAAVLPEKIPTGKDLGRISRGTALALKARIALAYQRYEVAEKAAKQVMDMGVYKLYTTGDPKTSYHDLFTRNGKLASGKNQETLFARLHKMDVIMHNLSREIQVPDQFARFVPTKSLVDSYLCIDGLPIEKSPLYSDATYQDVFKNRDPRMTQTILVPGDQWGGRYDGRPVAQNPDPSIFMVPKFTQDGRGSVTTTGYYYKKYVELSAVPNYNRDDNDIHHIRYAEVLLTYAEARMEQGKLTQADLDMSINLLRDRVGMKHMNLNFLAQNGMDIRTEIRRERRIELVLEGQRYFDVRRWKEGDRLGKDIEGVKASWFGQLASSAYRKNTEGYLVVQWNRAFESPKNYLWPVPQTQIDRNPNLGQNPGW</sequence>
<gene>
    <name evidence="8" type="ORF">HX018_10750</name>
</gene>
<dbReference type="Gene3D" id="1.25.40.390">
    <property type="match status" value="1"/>
</dbReference>
<evidence type="ECO:0000256" key="2">
    <source>
        <dbReference type="ARBA" id="ARBA00006275"/>
    </source>
</evidence>
<organism evidence="8 9">
    <name type="scientific">Sphingobacterium hotanense</name>
    <dbReference type="NCBI Taxonomy" id="649196"/>
    <lineage>
        <taxon>Bacteria</taxon>
        <taxon>Pseudomonadati</taxon>
        <taxon>Bacteroidota</taxon>
        <taxon>Sphingobacteriia</taxon>
        <taxon>Sphingobacteriales</taxon>
        <taxon>Sphingobacteriaceae</taxon>
        <taxon>Sphingobacterium</taxon>
    </lineage>
</organism>
<keyword evidence="5" id="KW-0998">Cell outer membrane</keyword>
<evidence type="ECO:0000256" key="5">
    <source>
        <dbReference type="ARBA" id="ARBA00023237"/>
    </source>
</evidence>
<accession>A0ABT7NNA4</accession>
<name>A0ABT7NNA4_9SPHI</name>
<evidence type="ECO:0000256" key="3">
    <source>
        <dbReference type="ARBA" id="ARBA00022729"/>
    </source>
</evidence>
<dbReference type="Pfam" id="PF07980">
    <property type="entry name" value="SusD_RagB"/>
    <property type="match status" value="1"/>
</dbReference>
<evidence type="ECO:0000259" key="6">
    <source>
        <dbReference type="Pfam" id="PF07980"/>
    </source>
</evidence>
<dbReference type="SUPFAM" id="SSF48452">
    <property type="entry name" value="TPR-like"/>
    <property type="match status" value="1"/>
</dbReference>
<evidence type="ECO:0000313" key="9">
    <source>
        <dbReference type="Proteomes" id="UP001170954"/>
    </source>
</evidence>
<comment type="caution">
    <text evidence="8">The sequence shown here is derived from an EMBL/GenBank/DDBJ whole genome shotgun (WGS) entry which is preliminary data.</text>
</comment>
<evidence type="ECO:0000259" key="7">
    <source>
        <dbReference type="Pfam" id="PF14322"/>
    </source>
</evidence>
<evidence type="ECO:0000313" key="8">
    <source>
        <dbReference type="EMBL" id="MDM1048718.1"/>
    </source>
</evidence>
<dbReference type="InterPro" id="IPR012944">
    <property type="entry name" value="SusD_RagB_dom"/>
</dbReference>
<dbReference type="Proteomes" id="UP001170954">
    <property type="component" value="Unassembled WGS sequence"/>
</dbReference>
<dbReference type="Pfam" id="PF14322">
    <property type="entry name" value="SusD-like_3"/>
    <property type="match status" value="1"/>
</dbReference>
<dbReference type="RefSeq" id="WP_286651432.1">
    <property type="nucleotide sequence ID" value="NZ_JACAGK010000027.1"/>
</dbReference>
<feature type="domain" description="RagB/SusD" evidence="6">
    <location>
        <begin position="299"/>
        <end position="558"/>
    </location>
</feature>
<evidence type="ECO:0000256" key="4">
    <source>
        <dbReference type="ARBA" id="ARBA00023136"/>
    </source>
</evidence>
<keyword evidence="9" id="KW-1185">Reference proteome</keyword>
<keyword evidence="3" id="KW-0732">Signal</keyword>
<feature type="domain" description="SusD-like N-terminal" evidence="7">
    <location>
        <begin position="28"/>
        <end position="222"/>
    </location>
</feature>
<comment type="similarity">
    <text evidence="2">Belongs to the SusD family.</text>
</comment>
<reference evidence="8" key="1">
    <citation type="submission" date="2020-06" db="EMBL/GenBank/DDBJ databases">
        <authorList>
            <person name="Dong N."/>
        </authorList>
    </citation>
    <scope>NUCLEOTIDE SEQUENCE</scope>
    <source>
        <strain evidence="8">R1692</strain>
    </source>
</reference>
<comment type="subcellular location">
    <subcellularLocation>
        <location evidence="1">Cell outer membrane</location>
    </subcellularLocation>
</comment>
<dbReference type="InterPro" id="IPR011990">
    <property type="entry name" value="TPR-like_helical_dom_sf"/>
</dbReference>
<keyword evidence="4" id="KW-0472">Membrane</keyword>
<protein>
    <submittedName>
        <fullName evidence="8">RagB/SusD family nutrient uptake outer membrane protein</fullName>
    </submittedName>
</protein>